<name>A0A2V5H5N3_ASPV1</name>
<evidence type="ECO:0000313" key="2">
    <source>
        <dbReference type="Proteomes" id="UP000249829"/>
    </source>
</evidence>
<dbReference type="EMBL" id="KZ825134">
    <property type="protein sequence ID" value="PYI19495.1"/>
    <property type="molecule type" value="Genomic_DNA"/>
</dbReference>
<dbReference type="Proteomes" id="UP000249829">
    <property type="component" value="Unassembled WGS sequence"/>
</dbReference>
<gene>
    <name evidence="1" type="ORF">BO99DRAFT_402679</name>
</gene>
<protein>
    <submittedName>
        <fullName evidence="1">Uncharacterized protein</fullName>
    </submittedName>
</protein>
<organism evidence="1 2">
    <name type="scientific">Aspergillus violaceofuscus (strain CBS 115571)</name>
    <dbReference type="NCBI Taxonomy" id="1450538"/>
    <lineage>
        <taxon>Eukaryota</taxon>
        <taxon>Fungi</taxon>
        <taxon>Dikarya</taxon>
        <taxon>Ascomycota</taxon>
        <taxon>Pezizomycotina</taxon>
        <taxon>Eurotiomycetes</taxon>
        <taxon>Eurotiomycetidae</taxon>
        <taxon>Eurotiales</taxon>
        <taxon>Aspergillaceae</taxon>
        <taxon>Aspergillus</taxon>
    </lineage>
</organism>
<accession>A0A2V5H5N3</accession>
<evidence type="ECO:0000313" key="1">
    <source>
        <dbReference type="EMBL" id="PYI19495.1"/>
    </source>
</evidence>
<keyword evidence="2" id="KW-1185">Reference proteome</keyword>
<sequence length="52" mass="5780">MWVACVCFLLLLLLLLLLSSFSFAGLGFWLVVFDMYGCRCMLGLELEAGDDA</sequence>
<dbReference type="AlphaFoldDB" id="A0A2V5H5N3"/>
<proteinExistence type="predicted"/>
<reference evidence="1 2" key="1">
    <citation type="submission" date="2018-02" db="EMBL/GenBank/DDBJ databases">
        <title>The genomes of Aspergillus section Nigri reveals drivers in fungal speciation.</title>
        <authorList>
            <consortium name="DOE Joint Genome Institute"/>
            <person name="Vesth T.C."/>
            <person name="Nybo J."/>
            <person name="Theobald S."/>
            <person name="Brandl J."/>
            <person name="Frisvad J.C."/>
            <person name="Nielsen K.F."/>
            <person name="Lyhne E.K."/>
            <person name="Kogle M.E."/>
            <person name="Kuo A."/>
            <person name="Riley R."/>
            <person name="Clum A."/>
            <person name="Nolan M."/>
            <person name="Lipzen A."/>
            <person name="Salamov A."/>
            <person name="Henrissat B."/>
            <person name="Wiebenga A."/>
            <person name="De vries R.P."/>
            <person name="Grigoriev I.V."/>
            <person name="Mortensen U.H."/>
            <person name="Andersen M.R."/>
            <person name="Baker S.E."/>
        </authorList>
    </citation>
    <scope>NUCLEOTIDE SEQUENCE [LARGE SCALE GENOMIC DNA]</scope>
    <source>
        <strain evidence="1 2">CBS 115571</strain>
    </source>
</reference>